<keyword evidence="1" id="KW-0472">Membrane</keyword>
<keyword evidence="1" id="KW-1133">Transmembrane helix</keyword>
<feature type="transmembrane region" description="Helical" evidence="1">
    <location>
        <begin position="43"/>
        <end position="62"/>
    </location>
</feature>
<reference evidence="2 3" key="1">
    <citation type="submission" date="2018-06" db="EMBL/GenBank/DDBJ databases">
        <authorList>
            <consortium name="Pathogen Informatics"/>
            <person name="Doyle S."/>
        </authorList>
    </citation>
    <scope>NUCLEOTIDE SEQUENCE [LARGE SCALE GENOMIC DNA]</scope>
    <source>
        <strain evidence="2 3">NCTC11009</strain>
    </source>
</reference>
<feature type="transmembrane region" description="Helical" evidence="1">
    <location>
        <begin position="68"/>
        <end position="89"/>
    </location>
</feature>
<sequence length="119" mass="13116">MLSHLYAFFIGHELGKSEKNSRENDVDVPVTQLNEIANPARTLILIGLGFLFIASVIMPFYGGYLPDFISYALLAGAVLGAFSLTALAIFNFRLALYIFIFVTFNTVAFGFLAPIIDML</sequence>
<keyword evidence="1" id="KW-0812">Transmembrane</keyword>
<dbReference type="AlphaFoldDB" id="A0A2X1UMN6"/>
<accession>A0A2X1UMN6</accession>
<evidence type="ECO:0000256" key="1">
    <source>
        <dbReference type="SAM" id="Phobius"/>
    </source>
</evidence>
<gene>
    <name evidence="2" type="ORF">NCTC11009_01642</name>
</gene>
<dbReference type="Proteomes" id="UP000250242">
    <property type="component" value="Unassembled WGS sequence"/>
</dbReference>
<feature type="transmembrane region" description="Helical" evidence="1">
    <location>
        <begin position="96"/>
        <end position="116"/>
    </location>
</feature>
<evidence type="ECO:0000313" key="2">
    <source>
        <dbReference type="EMBL" id="SPY08416.1"/>
    </source>
</evidence>
<evidence type="ECO:0000313" key="3">
    <source>
        <dbReference type="Proteomes" id="UP000250242"/>
    </source>
</evidence>
<organism evidence="2 3">
    <name type="scientific">Oligella urethralis</name>
    <dbReference type="NCBI Taxonomy" id="90245"/>
    <lineage>
        <taxon>Bacteria</taxon>
        <taxon>Pseudomonadati</taxon>
        <taxon>Pseudomonadota</taxon>
        <taxon>Betaproteobacteria</taxon>
        <taxon>Burkholderiales</taxon>
        <taxon>Alcaligenaceae</taxon>
        <taxon>Oligella</taxon>
    </lineage>
</organism>
<protein>
    <submittedName>
        <fullName evidence="2">Uncharacterized protein</fullName>
    </submittedName>
</protein>
<dbReference type="EMBL" id="UATH01000001">
    <property type="protein sequence ID" value="SPY08416.1"/>
    <property type="molecule type" value="Genomic_DNA"/>
</dbReference>
<name>A0A2X1UMN6_9BURK</name>
<dbReference type="RefSeq" id="WP_113062652.1">
    <property type="nucleotide sequence ID" value="NZ_UATH01000001.1"/>
</dbReference>
<proteinExistence type="predicted"/>